<keyword evidence="2" id="KW-1185">Reference proteome</keyword>
<evidence type="ECO:0000313" key="2">
    <source>
        <dbReference type="Proteomes" id="UP001177003"/>
    </source>
</evidence>
<accession>A0AA36ENC0</accession>
<gene>
    <name evidence="1" type="ORF">LSALG_LOCUS42120</name>
</gene>
<dbReference type="Proteomes" id="UP001177003">
    <property type="component" value="Chromosome 9"/>
</dbReference>
<reference evidence="1" key="1">
    <citation type="submission" date="2023-04" db="EMBL/GenBank/DDBJ databases">
        <authorList>
            <person name="Vijverberg K."/>
            <person name="Xiong W."/>
            <person name="Schranz E."/>
        </authorList>
    </citation>
    <scope>NUCLEOTIDE SEQUENCE</scope>
</reference>
<proteinExistence type="predicted"/>
<dbReference type="EMBL" id="OX465085">
    <property type="protein sequence ID" value="CAI9303701.1"/>
    <property type="molecule type" value="Genomic_DNA"/>
</dbReference>
<evidence type="ECO:0000313" key="1">
    <source>
        <dbReference type="EMBL" id="CAI9303701.1"/>
    </source>
</evidence>
<protein>
    <submittedName>
        <fullName evidence="1">Uncharacterized protein</fullName>
    </submittedName>
</protein>
<name>A0AA36ENC0_LACSI</name>
<dbReference type="AlphaFoldDB" id="A0AA36ENC0"/>
<organism evidence="1 2">
    <name type="scientific">Lactuca saligna</name>
    <name type="common">Willowleaf lettuce</name>
    <dbReference type="NCBI Taxonomy" id="75948"/>
    <lineage>
        <taxon>Eukaryota</taxon>
        <taxon>Viridiplantae</taxon>
        <taxon>Streptophyta</taxon>
        <taxon>Embryophyta</taxon>
        <taxon>Tracheophyta</taxon>
        <taxon>Spermatophyta</taxon>
        <taxon>Magnoliopsida</taxon>
        <taxon>eudicotyledons</taxon>
        <taxon>Gunneridae</taxon>
        <taxon>Pentapetalae</taxon>
        <taxon>asterids</taxon>
        <taxon>campanulids</taxon>
        <taxon>Asterales</taxon>
        <taxon>Asteraceae</taxon>
        <taxon>Cichorioideae</taxon>
        <taxon>Cichorieae</taxon>
        <taxon>Lactucinae</taxon>
        <taxon>Lactuca</taxon>
    </lineage>
</organism>
<sequence length="131" mass="15186">MLVSYILEVSKMDVEIVVVLRKKPIVKPKEASYDVSKVKLGRIHKDNWSMIFQQSARDGSNTQRCFFSLSNKHLYSTSCLNYILELIGQCKANDVASKKCFADMTRWYIAVRNTLLSLMPKLFKTRKCQQQ</sequence>